<evidence type="ECO:0008006" key="3">
    <source>
        <dbReference type="Google" id="ProtNLM"/>
    </source>
</evidence>
<keyword evidence="2" id="KW-1185">Reference proteome</keyword>
<organism evidence="1 2">
    <name type="scientific">Micromonospora musae</name>
    <dbReference type="NCBI Taxonomy" id="1894970"/>
    <lineage>
        <taxon>Bacteria</taxon>
        <taxon>Bacillati</taxon>
        <taxon>Actinomycetota</taxon>
        <taxon>Actinomycetes</taxon>
        <taxon>Micromonosporales</taxon>
        <taxon>Micromonosporaceae</taxon>
        <taxon>Micromonospora</taxon>
    </lineage>
</organism>
<gene>
    <name evidence="1" type="ORF">D7147_30935</name>
</gene>
<sequence>MPSDPTTTALRELLVRQLESWLPAARQRSRRATVALAYAHRDVDSAEAALRLVAGQADRLRGLRLTVLVLADAAADLPARLGPVEAGLPADVAVHVVPGDPSRLPVALKAAGAAGAPLFSFLDADAGTAGVPDAAVLRAAAGGRPAEVLLRAGRAARVELDAVGFPLVTQVELAAVDGPTESVTFGTGSDRSLEAFKEALWTAGDLAGVRLGDPGGQLHDVAGDPDLDPLGRELLAELARTGPRTITELRRHALLATVHRSSDAQRVLTDLLAAGVVTRDPAEGRLGGDVIISPSAGAPA</sequence>
<protein>
    <recommendedName>
        <fullName evidence="3">Cell division protein FtsK</fullName>
    </recommendedName>
</protein>
<proteinExistence type="predicted"/>
<dbReference type="RefSeq" id="WP_120684087.1">
    <property type="nucleotide sequence ID" value="NZ_RAZS01000017.1"/>
</dbReference>
<name>A0ABX9QT21_9ACTN</name>
<accession>A0ABX9QT21</accession>
<comment type="caution">
    <text evidence="1">The sequence shown here is derived from an EMBL/GenBank/DDBJ whole genome shotgun (WGS) entry which is preliminary data.</text>
</comment>
<evidence type="ECO:0000313" key="2">
    <source>
        <dbReference type="Proteomes" id="UP000271548"/>
    </source>
</evidence>
<dbReference type="EMBL" id="RAZS01000017">
    <property type="protein sequence ID" value="RKN13553.1"/>
    <property type="molecule type" value="Genomic_DNA"/>
</dbReference>
<reference evidence="1 2" key="1">
    <citation type="submission" date="2018-09" db="EMBL/GenBank/DDBJ databases">
        <title>Micromonospora sp. nov. MS1-9, isolated from a root of Musa sp.</title>
        <authorList>
            <person name="Kuncharoen N."/>
            <person name="Kudo T."/>
            <person name="Ohkuma M."/>
            <person name="Yuki M."/>
            <person name="Tanasupawat S."/>
        </authorList>
    </citation>
    <scope>NUCLEOTIDE SEQUENCE [LARGE SCALE GENOMIC DNA]</scope>
    <source>
        <strain evidence="1 2">NGC1-4</strain>
    </source>
</reference>
<dbReference type="Proteomes" id="UP000271548">
    <property type="component" value="Unassembled WGS sequence"/>
</dbReference>
<evidence type="ECO:0000313" key="1">
    <source>
        <dbReference type="EMBL" id="RKN13553.1"/>
    </source>
</evidence>